<dbReference type="EMBL" id="JASPKY010000041">
    <property type="protein sequence ID" value="KAK9746159.1"/>
    <property type="molecule type" value="Genomic_DNA"/>
</dbReference>
<comment type="caution">
    <text evidence="1">The sequence shown here is derived from an EMBL/GenBank/DDBJ whole genome shotgun (WGS) entry which is preliminary data.</text>
</comment>
<name>A0AAW1MIC6_POPJA</name>
<accession>A0AAW1MIC6</accession>
<gene>
    <name evidence="1" type="ORF">QE152_g6337</name>
</gene>
<reference evidence="1 2" key="1">
    <citation type="journal article" date="2024" name="BMC Genomics">
        <title>De novo assembly and annotation of Popillia japonica's genome with initial clues to its potential as an invasive pest.</title>
        <authorList>
            <person name="Cucini C."/>
            <person name="Boschi S."/>
            <person name="Funari R."/>
            <person name="Cardaioli E."/>
            <person name="Iannotti N."/>
            <person name="Marturano G."/>
            <person name="Paoli F."/>
            <person name="Bruttini M."/>
            <person name="Carapelli A."/>
            <person name="Frati F."/>
            <person name="Nardi F."/>
        </authorList>
    </citation>
    <scope>NUCLEOTIDE SEQUENCE [LARGE SCALE GENOMIC DNA]</scope>
    <source>
        <strain evidence="1">DMR45628</strain>
    </source>
</reference>
<dbReference type="Proteomes" id="UP001458880">
    <property type="component" value="Unassembled WGS sequence"/>
</dbReference>
<proteinExistence type="predicted"/>
<organism evidence="1 2">
    <name type="scientific">Popillia japonica</name>
    <name type="common">Japanese beetle</name>
    <dbReference type="NCBI Taxonomy" id="7064"/>
    <lineage>
        <taxon>Eukaryota</taxon>
        <taxon>Metazoa</taxon>
        <taxon>Ecdysozoa</taxon>
        <taxon>Arthropoda</taxon>
        <taxon>Hexapoda</taxon>
        <taxon>Insecta</taxon>
        <taxon>Pterygota</taxon>
        <taxon>Neoptera</taxon>
        <taxon>Endopterygota</taxon>
        <taxon>Coleoptera</taxon>
        <taxon>Polyphaga</taxon>
        <taxon>Scarabaeiformia</taxon>
        <taxon>Scarabaeidae</taxon>
        <taxon>Rutelinae</taxon>
        <taxon>Popillia</taxon>
    </lineage>
</organism>
<protein>
    <submittedName>
        <fullName evidence="1">Uncharacterized protein</fullName>
    </submittedName>
</protein>
<evidence type="ECO:0000313" key="1">
    <source>
        <dbReference type="EMBL" id="KAK9746159.1"/>
    </source>
</evidence>
<dbReference type="AlphaFoldDB" id="A0AAW1MIC6"/>
<sequence>MVECRERHEKSFNEKRKAKMVECRERHEKSFNEKRKEAVGERHEKSFNEKRKEAVGFNVDDELEVQDIQKAGSGKQGNKILGP</sequence>
<keyword evidence="2" id="KW-1185">Reference proteome</keyword>
<evidence type="ECO:0000313" key="2">
    <source>
        <dbReference type="Proteomes" id="UP001458880"/>
    </source>
</evidence>